<evidence type="ECO:0000256" key="3">
    <source>
        <dbReference type="SAM" id="MobiDB-lite"/>
    </source>
</evidence>
<dbReference type="PANTHER" id="PTHR42774:SF3">
    <property type="entry name" value="KETOHEXOKINASE"/>
    <property type="match status" value="1"/>
</dbReference>
<reference evidence="5" key="1">
    <citation type="journal article" date="2021" name="Nat. Commun.">
        <title>Genetic determinants of endophytism in the Arabidopsis root mycobiome.</title>
        <authorList>
            <person name="Mesny F."/>
            <person name="Miyauchi S."/>
            <person name="Thiergart T."/>
            <person name="Pickel B."/>
            <person name="Atanasova L."/>
            <person name="Karlsson M."/>
            <person name="Huettel B."/>
            <person name="Barry K.W."/>
            <person name="Haridas S."/>
            <person name="Chen C."/>
            <person name="Bauer D."/>
            <person name="Andreopoulos W."/>
            <person name="Pangilinan J."/>
            <person name="LaButti K."/>
            <person name="Riley R."/>
            <person name="Lipzen A."/>
            <person name="Clum A."/>
            <person name="Drula E."/>
            <person name="Henrissat B."/>
            <person name="Kohler A."/>
            <person name="Grigoriev I.V."/>
            <person name="Martin F.M."/>
            <person name="Hacquard S."/>
        </authorList>
    </citation>
    <scope>NUCLEOTIDE SEQUENCE</scope>
    <source>
        <strain evidence="5">MPI-CAGE-CH-0230</strain>
    </source>
</reference>
<dbReference type="InterPro" id="IPR002173">
    <property type="entry name" value="Carboh/pur_kinase_PfkB_CS"/>
</dbReference>
<dbReference type="AlphaFoldDB" id="A0A9P8YF02"/>
<organism evidence="5 6">
    <name type="scientific">Microdochium trichocladiopsis</name>
    <dbReference type="NCBI Taxonomy" id="1682393"/>
    <lineage>
        <taxon>Eukaryota</taxon>
        <taxon>Fungi</taxon>
        <taxon>Dikarya</taxon>
        <taxon>Ascomycota</taxon>
        <taxon>Pezizomycotina</taxon>
        <taxon>Sordariomycetes</taxon>
        <taxon>Xylariomycetidae</taxon>
        <taxon>Xylariales</taxon>
        <taxon>Microdochiaceae</taxon>
        <taxon>Microdochium</taxon>
    </lineage>
</organism>
<dbReference type="InterPro" id="IPR052562">
    <property type="entry name" value="Ketohexokinase-related"/>
</dbReference>
<keyword evidence="6" id="KW-1185">Reference proteome</keyword>
<dbReference type="PANTHER" id="PTHR42774">
    <property type="entry name" value="PHOSPHOTRANSFERASE SYSTEM TRANSPORT PROTEIN"/>
    <property type="match status" value="1"/>
</dbReference>
<dbReference type="Pfam" id="PF00294">
    <property type="entry name" value="PfkB"/>
    <property type="match status" value="1"/>
</dbReference>
<evidence type="ECO:0000313" key="5">
    <source>
        <dbReference type="EMBL" id="KAH7040562.1"/>
    </source>
</evidence>
<dbReference type="OrthoDB" id="204058at2759"/>
<dbReference type="SUPFAM" id="SSF53613">
    <property type="entry name" value="Ribokinase-like"/>
    <property type="match status" value="2"/>
</dbReference>
<feature type="domain" description="Carbohydrate kinase PfkB" evidence="4">
    <location>
        <begin position="144"/>
        <end position="379"/>
    </location>
</feature>
<evidence type="ECO:0000259" key="4">
    <source>
        <dbReference type="Pfam" id="PF00294"/>
    </source>
</evidence>
<comment type="caution">
    <text evidence="5">The sequence shown here is derived from an EMBL/GenBank/DDBJ whole genome shotgun (WGS) entry which is preliminary data.</text>
</comment>
<feature type="region of interest" description="Disordered" evidence="3">
    <location>
        <begin position="123"/>
        <end position="156"/>
    </location>
</feature>
<dbReference type="Gene3D" id="3.40.1190.20">
    <property type="match status" value="1"/>
</dbReference>
<gene>
    <name evidence="5" type="ORF">B0I36DRAFT_310992</name>
</gene>
<dbReference type="EMBL" id="JAGTJQ010000001">
    <property type="protein sequence ID" value="KAH7040562.1"/>
    <property type="molecule type" value="Genomic_DNA"/>
</dbReference>
<dbReference type="PROSITE" id="PS00584">
    <property type="entry name" value="PFKB_KINASES_2"/>
    <property type="match status" value="1"/>
</dbReference>
<dbReference type="InterPro" id="IPR011611">
    <property type="entry name" value="PfkB_dom"/>
</dbReference>
<evidence type="ECO:0000313" key="6">
    <source>
        <dbReference type="Proteomes" id="UP000756346"/>
    </source>
</evidence>
<dbReference type="InterPro" id="IPR029056">
    <property type="entry name" value="Ribokinase-like"/>
</dbReference>
<dbReference type="GO" id="GO:0016301">
    <property type="term" value="F:kinase activity"/>
    <property type="evidence" value="ECO:0007669"/>
    <property type="project" value="UniProtKB-KW"/>
</dbReference>
<sequence length="391" mass="42356">MIQFVAVGACYLDTILDVPRFVQEDEKLRATRLTRRRGGNCANTIEVLQQLVGLAAQGSCVGATAELGTTHVEEIHRRPRRKDGGEQVPKAQIRSSLVSVLPHRASLAVQLIAESLGCAPPPDIEAGHATSSGSGSGDVRAVSASSSSGDDDHGINRSQHVSLEHCIYRQDHQEPASSYIIRSQENGSRTIVNYNELPDMTVAEFRSVADAIAGQGHEMWFHFEGRSPAITLDCMRYIRAAYPAARVSVEVEKPGRPGLQELVPEADVVFFSRGWAQDRGYEDCEACVRDQAQHALNATMLCCTWGQTGAAGIEPKTKTYAQRGAWVSDEPCTVDTIGAGDTFMAGMLYACLAHGEDWPLGKKLEFANELAGRKVVQEGFAGLAEPMSGWL</sequence>
<evidence type="ECO:0000256" key="1">
    <source>
        <dbReference type="ARBA" id="ARBA00022679"/>
    </source>
</evidence>
<protein>
    <submittedName>
        <fullName evidence="5">Ribokinase-like protein</fullName>
    </submittedName>
</protein>
<dbReference type="GeneID" id="70181864"/>
<accession>A0A9P8YF02</accession>
<keyword evidence="1" id="KW-0808">Transferase</keyword>
<keyword evidence="2" id="KW-0418">Kinase</keyword>
<dbReference type="Proteomes" id="UP000756346">
    <property type="component" value="Unassembled WGS sequence"/>
</dbReference>
<proteinExistence type="predicted"/>
<dbReference type="RefSeq" id="XP_046018617.1">
    <property type="nucleotide sequence ID" value="XM_046152318.1"/>
</dbReference>
<feature type="compositionally biased region" description="Low complexity" evidence="3">
    <location>
        <begin position="131"/>
        <end position="148"/>
    </location>
</feature>
<evidence type="ECO:0000256" key="2">
    <source>
        <dbReference type="ARBA" id="ARBA00022777"/>
    </source>
</evidence>
<name>A0A9P8YF02_9PEZI</name>